<evidence type="ECO:0000259" key="4">
    <source>
        <dbReference type="SMART" id="SM00829"/>
    </source>
</evidence>
<dbReference type="SUPFAM" id="SSF50129">
    <property type="entry name" value="GroES-like"/>
    <property type="match status" value="1"/>
</dbReference>
<evidence type="ECO:0000313" key="6">
    <source>
        <dbReference type="Proteomes" id="UP000799536"/>
    </source>
</evidence>
<reference evidence="5" key="1">
    <citation type="journal article" date="2020" name="Stud. Mycol.">
        <title>101 Dothideomycetes genomes: a test case for predicting lifestyles and emergence of pathogens.</title>
        <authorList>
            <person name="Haridas S."/>
            <person name="Albert R."/>
            <person name="Binder M."/>
            <person name="Bloem J."/>
            <person name="Labutti K."/>
            <person name="Salamov A."/>
            <person name="Andreopoulos B."/>
            <person name="Baker S."/>
            <person name="Barry K."/>
            <person name="Bills G."/>
            <person name="Bluhm B."/>
            <person name="Cannon C."/>
            <person name="Castanera R."/>
            <person name="Culley D."/>
            <person name="Daum C."/>
            <person name="Ezra D."/>
            <person name="Gonzalez J."/>
            <person name="Henrissat B."/>
            <person name="Kuo A."/>
            <person name="Liang C."/>
            <person name="Lipzen A."/>
            <person name="Lutzoni F."/>
            <person name="Magnuson J."/>
            <person name="Mondo S."/>
            <person name="Nolan M."/>
            <person name="Ohm R."/>
            <person name="Pangilinan J."/>
            <person name="Park H.-J."/>
            <person name="Ramirez L."/>
            <person name="Alfaro M."/>
            <person name="Sun H."/>
            <person name="Tritt A."/>
            <person name="Yoshinaga Y."/>
            <person name="Zwiers L.-H."/>
            <person name="Turgeon B."/>
            <person name="Goodwin S."/>
            <person name="Spatafora J."/>
            <person name="Crous P."/>
            <person name="Grigoriev I."/>
        </authorList>
    </citation>
    <scope>NUCLEOTIDE SEQUENCE</scope>
    <source>
        <strain evidence="5">ATCC 74209</strain>
    </source>
</reference>
<dbReference type="AlphaFoldDB" id="A0A9P4MLS4"/>
<evidence type="ECO:0000256" key="1">
    <source>
        <dbReference type="ARBA" id="ARBA00008072"/>
    </source>
</evidence>
<name>A0A9P4MLS4_9PLEO</name>
<evidence type="ECO:0000256" key="2">
    <source>
        <dbReference type="ARBA" id="ARBA00011245"/>
    </source>
</evidence>
<evidence type="ECO:0000313" key="5">
    <source>
        <dbReference type="EMBL" id="KAF2197454.1"/>
    </source>
</evidence>
<keyword evidence="3" id="KW-0560">Oxidoreductase</keyword>
<dbReference type="InterPro" id="IPR013149">
    <property type="entry name" value="ADH-like_C"/>
</dbReference>
<dbReference type="Pfam" id="PF00107">
    <property type="entry name" value="ADH_zinc_N"/>
    <property type="match status" value="1"/>
</dbReference>
<accession>A0A9P4MLS4</accession>
<dbReference type="Proteomes" id="UP000799536">
    <property type="component" value="Unassembled WGS sequence"/>
</dbReference>
<comment type="similarity">
    <text evidence="1">Belongs to the zinc-containing alcohol dehydrogenase family.</text>
</comment>
<feature type="domain" description="Enoyl reductase (ER)" evidence="4">
    <location>
        <begin position="11"/>
        <end position="336"/>
    </location>
</feature>
<dbReference type="CDD" id="cd08249">
    <property type="entry name" value="enoyl_reductase_like"/>
    <property type="match status" value="1"/>
</dbReference>
<proteinExistence type="inferred from homology"/>
<dbReference type="OrthoDB" id="48317at2759"/>
<keyword evidence="6" id="KW-1185">Reference proteome</keyword>
<dbReference type="SMART" id="SM00829">
    <property type="entry name" value="PKS_ER"/>
    <property type="match status" value="1"/>
</dbReference>
<dbReference type="PANTHER" id="PTHR45348:SF2">
    <property type="entry name" value="ZINC-TYPE ALCOHOL DEHYDROGENASE-LIKE PROTEIN C2E1P3.01"/>
    <property type="match status" value="1"/>
</dbReference>
<dbReference type="InterPro" id="IPR020843">
    <property type="entry name" value="ER"/>
</dbReference>
<dbReference type="EMBL" id="ML994233">
    <property type="protein sequence ID" value="KAF2197454.1"/>
    <property type="molecule type" value="Genomic_DNA"/>
</dbReference>
<evidence type="ECO:0000256" key="3">
    <source>
        <dbReference type="ARBA" id="ARBA00023002"/>
    </source>
</evidence>
<organism evidence="5 6">
    <name type="scientific">Delitschia confertaspora ATCC 74209</name>
    <dbReference type="NCBI Taxonomy" id="1513339"/>
    <lineage>
        <taxon>Eukaryota</taxon>
        <taxon>Fungi</taxon>
        <taxon>Dikarya</taxon>
        <taxon>Ascomycota</taxon>
        <taxon>Pezizomycotina</taxon>
        <taxon>Dothideomycetes</taxon>
        <taxon>Pleosporomycetidae</taxon>
        <taxon>Pleosporales</taxon>
        <taxon>Delitschiaceae</taxon>
        <taxon>Delitschia</taxon>
    </lineage>
</organism>
<protein>
    <submittedName>
        <fullName evidence="5">Oxidoreductase-like protein</fullName>
    </submittedName>
</protein>
<gene>
    <name evidence="5" type="ORF">GQ43DRAFT_444245</name>
</gene>
<sequence length="338" mass="35735">MNNQAAWITGKQAYPLKVDTAPMPKAGPGEVVIKNAAIAINPVDWKIQQIGFFLNNYPMVLGIDVAGEIYEVGPDVTQFKKGDRVISQAVSLETQDPSDGGFQLYTKCKTAVVSQIPDSLDFTSAAVLPLSISTAACCLFKKETLALPFPSVNPQPSNKSVLVWGGSSSIGASAIQLAVAAGLVVVAVASKHNIENVKALGAKHVFDYNSSTVTDDIVAALKGTEYAGVCDCIGSSASEKAWTPVYEKLGGRYGTVVPQPSDLPEGIEGSAVYAISVLHKDKDIGDAVWGKFIPEALEKGTYKAKPDPIVVGKGLEYVQEGMDRLKKGVSYGKIVVTL</sequence>
<dbReference type="PANTHER" id="PTHR45348">
    <property type="entry name" value="HYPOTHETICAL OXIDOREDUCTASE (EUROFUNG)"/>
    <property type="match status" value="1"/>
</dbReference>
<dbReference type="InterPro" id="IPR011032">
    <property type="entry name" value="GroES-like_sf"/>
</dbReference>
<dbReference type="InterPro" id="IPR013154">
    <property type="entry name" value="ADH-like_N"/>
</dbReference>
<dbReference type="SUPFAM" id="SSF51735">
    <property type="entry name" value="NAD(P)-binding Rossmann-fold domains"/>
    <property type="match status" value="1"/>
</dbReference>
<dbReference type="Pfam" id="PF08240">
    <property type="entry name" value="ADH_N"/>
    <property type="match status" value="1"/>
</dbReference>
<dbReference type="Gene3D" id="3.40.50.720">
    <property type="entry name" value="NAD(P)-binding Rossmann-like Domain"/>
    <property type="match status" value="1"/>
</dbReference>
<comment type="subunit">
    <text evidence="2">Monomer.</text>
</comment>
<dbReference type="Gene3D" id="3.90.180.10">
    <property type="entry name" value="Medium-chain alcohol dehydrogenases, catalytic domain"/>
    <property type="match status" value="1"/>
</dbReference>
<comment type="caution">
    <text evidence="5">The sequence shown here is derived from an EMBL/GenBank/DDBJ whole genome shotgun (WGS) entry which is preliminary data.</text>
</comment>
<dbReference type="InterPro" id="IPR047122">
    <property type="entry name" value="Trans-enoyl_RdTase-like"/>
</dbReference>
<dbReference type="InterPro" id="IPR036291">
    <property type="entry name" value="NAD(P)-bd_dom_sf"/>
</dbReference>
<dbReference type="GO" id="GO:0016651">
    <property type="term" value="F:oxidoreductase activity, acting on NAD(P)H"/>
    <property type="evidence" value="ECO:0007669"/>
    <property type="project" value="InterPro"/>
</dbReference>